<dbReference type="SMART" id="SM00355">
    <property type="entry name" value="ZnF_C2H2"/>
    <property type="match status" value="7"/>
</dbReference>
<comment type="caution">
    <text evidence="9">The sequence shown here is derived from an EMBL/GenBank/DDBJ whole genome shotgun (WGS) entry which is preliminary data.</text>
</comment>
<evidence type="ECO:0000256" key="2">
    <source>
        <dbReference type="ARBA" id="ARBA00022723"/>
    </source>
</evidence>
<feature type="domain" description="C2H2-type" evidence="8">
    <location>
        <begin position="482"/>
        <end position="505"/>
    </location>
</feature>
<comment type="subcellular location">
    <subcellularLocation>
        <location evidence="1">Nucleus</location>
    </subcellularLocation>
</comment>
<feature type="domain" description="C2H2-type" evidence="8">
    <location>
        <begin position="334"/>
        <end position="356"/>
    </location>
</feature>
<keyword evidence="3" id="KW-0677">Repeat</keyword>
<feature type="non-terminal residue" evidence="9">
    <location>
        <position position="1"/>
    </location>
</feature>
<sequence length="565" mass="64891">LEIAKSLKRELGMFPFNCQKCSRKRVPAGRPHCLHCGSDPATDIGMGDKFHPTQPEIATSRVADLASGSISNVVPNDMKTGSTILVHNRKRNESNNGLITEIQARKQCRQEICGISDKIPSPYCKPGIRNPDFMPETKAARFHLEYDNSHSIVIDHEILNVEESQSHNPGMQEFGNLDKMRPLIVSQNIASNIGILQSSQNNNAPGKISDSGVSIAKRLHSIDDILVDPGPSNFRGNENVPVLLGERFQSGNPLEILSVVLRDEKTFTCRVCDEKIDKHAKIQGGKDIYFCCILTYTSDRKGVLQIHSDIHCPKNICNLCSKEYTEWDSHNTEHTCNVCEKKFQYKTLLDHHSVDHEEYFLTHCWGCSKNIKNHFIEEEGKKIYVCCVCGYDSEYKYCLQVHNRIHRPKFLCEICREEYPIQEKGLHDGEYACAVCEKKFQCKTLLGDHTIEHKNYFHTYCRVCNKLIVYYHKIKNEEKPYFKCCQCLNTFSYKCGLQKHLYKHTDVGLFKCDVCGRRFVRKWTLEVHSGTCIALPHKCEICRARFPRSDSLDTHRLEKHRQTRE</sequence>
<dbReference type="SUPFAM" id="SSF57667">
    <property type="entry name" value="beta-beta-alpha zinc fingers"/>
    <property type="match status" value="2"/>
</dbReference>
<dbReference type="AlphaFoldDB" id="A0A4Y2SEH1"/>
<accession>A0A4Y2SEH1</accession>
<evidence type="ECO:0000313" key="10">
    <source>
        <dbReference type="Proteomes" id="UP000499080"/>
    </source>
</evidence>
<evidence type="ECO:0000256" key="3">
    <source>
        <dbReference type="ARBA" id="ARBA00022737"/>
    </source>
</evidence>
<evidence type="ECO:0000256" key="7">
    <source>
        <dbReference type="PROSITE-ProRule" id="PRU00042"/>
    </source>
</evidence>
<dbReference type="GO" id="GO:0008270">
    <property type="term" value="F:zinc ion binding"/>
    <property type="evidence" value="ECO:0007669"/>
    <property type="project" value="UniProtKB-KW"/>
</dbReference>
<dbReference type="PROSITE" id="PS00028">
    <property type="entry name" value="ZINC_FINGER_C2H2_1"/>
    <property type="match status" value="4"/>
</dbReference>
<dbReference type="EMBL" id="BGPR01021051">
    <property type="protein sequence ID" value="GBN85986.1"/>
    <property type="molecule type" value="Genomic_DNA"/>
</dbReference>
<feature type="domain" description="C2H2-type" evidence="8">
    <location>
        <begin position="431"/>
        <end position="453"/>
    </location>
</feature>
<feature type="domain" description="C2H2-type" evidence="8">
    <location>
        <begin position="510"/>
        <end position="528"/>
    </location>
</feature>
<dbReference type="Proteomes" id="UP000499080">
    <property type="component" value="Unassembled WGS sequence"/>
</dbReference>
<keyword evidence="6" id="KW-0539">Nucleus</keyword>
<dbReference type="Gene3D" id="3.30.160.60">
    <property type="entry name" value="Classic Zinc Finger"/>
    <property type="match status" value="1"/>
</dbReference>
<dbReference type="OrthoDB" id="8069632at2759"/>
<evidence type="ECO:0000256" key="1">
    <source>
        <dbReference type="ARBA" id="ARBA00004123"/>
    </source>
</evidence>
<proteinExistence type="predicted"/>
<dbReference type="PANTHER" id="PTHR24406">
    <property type="entry name" value="TRANSCRIPTIONAL REPRESSOR CTCFL-RELATED"/>
    <property type="match status" value="1"/>
</dbReference>
<evidence type="ECO:0000256" key="6">
    <source>
        <dbReference type="ARBA" id="ARBA00023242"/>
    </source>
</evidence>
<reference evidence="9 10" key="1">
    <citation type="journal article" date="2019" name="Sci. Rep.">
        <title>Orb-weaving spider Araneus ventricosus genome elucidates the spidroin gene catalogue.</title>
        <authorList>
            <person name="Kono N."/>
            <person name="Nakamura H."/>
            <person name="Ohtoshi R."/>
            <person name="Moran D.A.P."/>
            <person name="Shinohara A."/>
            <person name="Yoshida Y."/>
            <person name="Fujiwara M."/>
            <person name="Mori M."/>
            <person name="Tomita M."/>
            <person name="Arakawa K."/>
        </authorList>
    </citation>
    <scope>NUCLEOTIDE SEQUENCE [LARGE SCALE GENOMIC DNA]</scope>
</reference>
<dbReference type="InterPro" id="IPR013087">
    <property type="entry name" value="Znf_C2H2_type"/>
</dbReference>
<gene>
    <name evidence="9" type="primary">ZFP62_1</name>
    <name evidence="9" type="ORF">AVEN_61670_1</name>
</gene>
<name>A0A4Y2SEH1_ARAVE</name>
<evidence type="ECO:0000256" key="5">
    <source>
        <dbReference type="ARBA" id="ARBA00022833"/>
    </source>
</evidence>
<dbReference type="GO" id="GO:0005634">
    <property type="term" value="C:nucleus"/>
    <property type="evidence" value="ECO:0007669"/>
    <property type="project" value="UniProtKB-SubCell"/>
</dbReference>
<organism evidence="9 10">
    <name type="scientific">Araneus ventricosus</name>
    <name type="common">Orbweaver spider</name>
    <name type="synonym">Epeira ventricosa</name>
    <dbReference type="NCBI Taxonomy" id="182803"/>
    <lineage>
        <taxon>Eukaryota</taxon>
        <taxon>Metazoa</taxon>
        <taxon>Ecdysozoa</taxon>
        <taxon>Arthropoda</taxon>
        <taxon>Chelicerata</taxon>
        <taxon>Arachnida</taxon>
        <taxon>Araneae</taxon>
        <taxon>Araneomorphae</taxon>
        <taxon>Entelegynae</taxon>
        <taxon>Araneoidea</taxon>
        <taxon>Araneidae</taxon>
        <taxon>Araneus</taxon>
    </lineage>
</organism>
<dbReference type="PROSITE" id="PS50157">
    <property type="entry name" value="ZINC_FINGER_C2H2_2"/>
    <property type="match status" value="5"/>
</dbReference>
<evidence type="ECO:0000313" key="9">
    <source>
        <dbReference type="EMBL" id="GBN85986.1"/>
    </source>
</evidence>
<dbReference type="InterPro" id="IPR036236">
    <property type="entry name" value="Znf_C2H2_sf"/>
</dbReference>
<keyword evidence="4 7" id="KW-0863">Zinc-finger</keyword>
<keyword evidence="10" id="KW-1185">Reference proteome</keyword>
<feature type="domain" description="C2H2-type" evidence="8">
    <location>
        <begin position="537"/>
        <end position="565"/>
    </location>
</feature>
<evidence type="ECO:0000259" key="8">
    <source>
        <dbReference type="PROSITE" id="PS50157"/>
    </source>
</evidence>
<dbReference type="InterPro" id="IPR050888">
    <property type="entry name" value="ZnF_C2H2-type_TF"/>
</dbReference>
<protein>
    <submittedName>
        <fullName evidence="9">Zinc finger protein 62</fullName>
    </submittedName>
</protein>
<keyword evidence="2" id="KW-0479">Metal-binding</keyword>
<evidence type="ECO:0000256" key="4">
    <source>
        <dbReference type="ARBA" id="ARBA00022771"/>
    </source>
</evidence>
<keyword evidence="5" id="KW-0862">Zinc</keyword>